<protein>
    <recommendedName>
        <fullName evidence="2">histidine kinase</fullName>
        <ecNumber evidence="2">2.7.13.3</ecNumber>
    </recommendedName>
</protein>
<feature type="transmembrane region" description="Helical" evidence="8">
    <location>
        <begin position="42"/>
        <end position="67"/>
    </location>
</feature>
<feature type="transmembrane region" description="Helical" evidence="8">
    <location>
        <begin position="12"/>
        <end position="36"/>
    </location>
</feature>
<dbReference type="Gene3D" id="3.30.565.10">
    <property type="entry name" value="Histidine kinase-like ATPase, C-terminal domain"/>
    <property type="match status" value="1"/>
</dbReference>
<accession>A0A4S3TI30</accession>
<dbReference type="GO" id="GO:0005524">
    <property type="term" value="F:ATP binding"/>
    <property type="evidence" value="ECO:0007669"/>
    <property type="project" value="UniProtKB-KW"/>
</dbReference>
<keyword evidence="6" id="KW-0067">ATP-binding</keyword>
<keyword evidence="5" id="KW-0418">Kinase</keyword>
<evidence type="ECO:0000256" key="7">
    <source>
        <dbReference type="ARBA" id="ARBA00023012"/>
    </source>
</evidence>
<gene>
    <name evidence="10" type="ORF">D8Y22_20660</name>
</gene>
<dbReference type="InterPro" id="IPR050351">
    <property type="entry name" value="BphY/WalK/GraS-like"/>
</dbReference>
<comment type="catalytic activity">
    <reaction evidence="1">
        <text>ATP + protein L-histidine = ADP + protein N-phospho-L-histidine.</text>
        <dbReference type="EC" id="2.7.13.3"/>
    </reaction>
</comment>
<evidence type="ECO:0000256" key="3">
    <source>
        <dbReference type="ARBA" id="ARBA00022679"/>
    </source>
</evidence>
<evidence type="ECO:0000256" key="1">
    <source>
        <dbReference type="ARBA" id="ARBA00000085"/>
    </source>
</evidence>
<evidence type="ECO:0000256" key="8">
    <source>
        <dbReference type="SAM" id="Phobius"/>
    </source>
</evidence>
<dbReference type="GO" id="GO:0030295">
    <property type="term" value="F:protein kinase activator activity"/>
    <property type="evidence" value="ECO:0007669"/>
    <property type="project" value="TreeGrafter"/>
</dbReference>
<keyword evidence="7" id="KW-0902">Two-component regulatory system</keyword>
<keyword evidence="8" id="KW-0812">Transmembrane</keyword>
<dbReference type="PRINTS" id="PR00344">
    <property type="entry name" value="BCTRLSENSOR"/>
</dbReference>
<dbReference type="InterPro" id="IPR003594">
    <property type="entry name" value="HATPase_dom"/>
</dbReference>
<keyword evidence="3" id="KW-0808">Transferase</keyword>
<dbReference type="Pfam" id="PF02518">
    <property type="entry name" value="HATPase_c"/>
    <property type="match status" value="1"/>
</dbReference>
<dbReference type="PANTHER" id="PTHR42878:SF7">
    <property type="entry name" value="SENSOR HISTIDINE KINASE GLRK"/>
    <property type="match status" value="1"/>
</dbReference>
<dbReference type="GO" id="GO:0007234">
    <property type="term" value="P:osmosensory signaling via phosphorelay pathway"/>
    <property type="evidence" value="ECO:0007669"/>
    <property type="project" value="TreeGrafter"/>
</dbReference>
<comment type="caution">
    <text evidence="10">The sequence shown here is derived from an EMBL/GenBank/DDBJ whole genome shotgun (WGS) entry which is preliminary data.</text>
</comment>
<dbReference type="RefSeq" id="WP_141466505.1">
    <property type="nucleotide sequence ID" value="NZ_RBZW01000076.1"/>
</dbReference>
<keyword evidence="8" id="KW-1133">Transmembrane helix</keyword>
<feature type="transmembrane region" description="Helical" evidence="8">
    <location>
        <begin position="110"/>
        <end position="130"/>
    </location>
</feature>
<dbReference type="PROSITE" id="PS50109">
    <property type="entry name" value="HIS_KIN"/>
    <property type="match status" value="1"/>
</dbReference>
<evidence type="ECO:0000313" key="11">
    <source>
        <dbReference type="Proteomes" id="UP000318864"/>
    </source>
</evidence>
<dbReference type="SUPFAM" id="SSF55874">
    <property type="entry name" value="ATPase domain of HSP90 chaperone/DNA topoisomerase II/histidine kinase"/>
    <property type="match status" value="1"/>
</dbReference>
<evidence type="ECO:0000256" key="6">
    <source>
        <dbReference type="ARBA" id="ARBA00022840"/>
    </source>
</evidence>
<evidence type="ECO:0000259" key="9">
    <source>
        <dbReference type="PROSITE" id="PS50109"/>
    </source>
</evidence>
<evidence type="ECO:0000256" key="2">
    <source>
        <dbReference type="ARBA" id="ARBA00012438"/>
    </source>
</evidence>
<dbReference type="InterPro" id="IPR031623">
    <property type="entry name" value="HisKA_4TM"/>
</dbReference>
<dbReference type="EC" id="2.7.13.3" evidence="2"/>
<dbReference type="Proteomes" id="UP000318864">
    <property type="component" value="Unassembled WGS sequence"/>
</dbReference>
<dbReference type="InterPro" id="IPR004358">
    <property type="entry name" value="Sig_transdc_His_kin-like_C"/>
</dbReference>
<organism evidence="10 11">
    <name type="scientific">Salinadaptatus halalkaliphilus</name>
    <dbReference type="NCBI Taxonomy" id="2419781"/>
    <lineage>
        <taxon>Archaea</taxon>
        <taxon>Methanobacteriati</taxon>
        <taxon>Methanobacteriota</taxon>
        <taxon>Stenosarchaea group</taxon>
        <taxon>Halobacteria</taxon>
        <taxon>Halobacteriales</taxon>
        <taxon>Natrialbaceae</taxon>
        <taxon>Salinadaptatus</taxon>
    </lineage>
</organism>
<dbReference type="InterPro" id="IPR036890">
    <property type="entry name" value="HATPase_C_sf"/>
</dbReference>
<feature type="transmembrane region" description="Helical" evidence="8">
    <location>
        <begin position="79"/>
        <end position="104"/>
    </location>
</feature>
<evidence type="ECO:0000256" key="4">
    <source>
        <dbReference type="ARBA" id="ARBA00022741"/>
    </source>
</evidence>
<sequence length="382" mass="41556">MRDDSIDTLVRDYGATASSGFGLALLGLLCSWLVAFRATVEMVGALLAIVTVGVPALGLVWAGFRLGQSNIEPTRYGRIVRWTVGCSLGFFLVNAVIIVTYPWYDQSGNLIWGLWSITTGGVGGFVIGFVEARAIQREVEATAASVRAEQLAGEREVLEYLNDLLRHEVLNSAQIIDGHASLVLADDPDDRTRERLETIRHESDALTDVIDDVRGMLEATRQSDEAPAIDLSVLLTDLVDGFRVRHPDADIDLSTPPSVMVVGNDGLAWLFGNLLENAIEHNDSETARVAVTVEPTEETVVVSVTDNGPGIDAESRDRLFERKSRNHGLGLYLVRVLADRYEGSVDLTASGTDGTTIAVTLRRVDGVETDKDPTERTHRSAI</sequence>
<dbReference type="EMBL" id="RBZW01000076">
    <property type="protein sequence ID" value="THE62873.1"/>
    <property type="molecule type" value="Genomic_DNA"/>
</dbReference>
<evidence type="ECO:0000256" key="5">
    <source>
        <dbReference type="ARBA" id="ARBA00022777"/>
    </source>
</evidence>
<keyword evidence="4" id="KW-0547">Nucleotide-binding</keyword>
<dbReference type="Pfam" id="PF16926">
    <property type="entry name" value="HisKA_4TM"/>
    <property type="match status" value="1"/>
</dbReference>
<reference evidence="10 11" key="1">
    <citation type="submission" date="2018-10" db="EMBL/GenBank/DDBJ databases">
        <title>Natronolimnobius sp. XQ-INN 246 isolated from Inner Mongolia Autonomous Region of China.</title>
        <authorList>
            <person name="Xue Q."/>
        </authorList>
    </citation>
    <scope>NUCLEOTIDE SEQUENCE [LARGE SCALE GENOMIC DNA]</scope>
    <source>
        <strain evidence="10 11">XQ-INN 246</strain>
    </source>
</reference>
<feature type="domain" description="Histidine kinase" evidence="9">
    <location>
        <begin position="164"/>
        <end position="365"/>
    </location>
</feature>
<dbReference type="CDD" id="cd00075">
    <property type="entry name" value="HATPase"/>
    <property type="match status" value="1"/>
</dbReference>
<keyword evidence="11" id="KW-1185">Reference proteome</keyword>
<dbReference type="AlphaFoldDB" id="A0A4S3TI30"/>
<dbReference type="PANTHER" id="PTHR42878">
    <property type="entry name" value="TWO-COMPONENT HISTIDINE KINASE"/>
    <property type="match status" value="1"/>
</dbReference>
<dbReference type="GO" id="GO:0004673">
    <property type="term" value="F:protein histidine kinase activity"/>
    <property type="evidence" value="ECO:0007669"/>
    <property type="project" value="UniProtKB-EC"/>
</dbReference>
<evidence type="ECO:0000313" key="10">
    <source>
        <dbReference type="EMBL" id="THE62873.1"/>
    </source>
</evidence>
<proteinExistence type="predicted"/>
<dbReference type="GO" id="GO:0000156">
    <property type="term" value="F:phosphorelay response regulator activity"/>
    <property type="evidence" value="ECO:0007669"/>
    <property type="project" value="TreeGrafter"/>
</dbReference>
<name>A0A4S3TI30_9EURY</name>
<dbReference type="InterPro" id="IPR005467">
    <property type="entry name" value="His_kinase_dom"/>
</dbReference>
<keyword evidence="8" id="KW-0472">Membrane</keyword>
<dbReference type="SMART" id="SM00387">
    <property type="entry name" value="HATPase_c"/>
    <property type="match status" value="1"/>
</dbReference>
<dbReference type="OrthoDB" id="3369at2157"/>